<organism evidence="1 2">
    <name type="scientific">Piscinibacter koreensis</name>
    <dbReference type="NCBI Taxonomy" id="2742824"/>
    <lineage>
        <taxon>Bacteria</taxon>
        <taxon>Pseudomonadati</taxon>
        <taxon>Pseudomonadota</taxon>
        <taxon>Betaproteobacteria</taxon>
        <taxon>Burkholderiales</taxon>
        <taxon>Sphaerotilaceae</taxon>
        <taxon>Piscinibacter</taxon>
    </lineage>
</organism>
<evidence type="ECO:0000313" key="2">
    <source>
        <dbReference type="Proteomes" id="UP000529637"/>
    </source>
</evidence>
<protein>
    <submittedName>
        <fullName evidence="1">Uncharacterized protein</fullName>
    </submittedName>
</protein>
<dbReference type="RefSeq" id="WP_176068271.1">
    <property type="nucleotide sequence ID" value="NZ_JABWMJ010000003.1"/>
</dbReference>
<accession>A0A7Y6NMP8</accession>
<dbReference type="Proteomes" id="UP000529637">
    <property type="component" value="Unassembled WGS sequence"/>
</dbReference>
<dbReference type="Gene3D" id="3.30.450.400">
    <property type="entry name" value="Colicin M, catalytic domain"/>
    <property type="match status" value="1"/>
</dbReference>
<keyword evidence="2" id="KW-1185">Reference proteome</keyword>
<dbReference type="EMBL" id="JABWMJ010000003">
    <property type="protein sequence ID" value="NUZ05902.1"/>
    <property type="molecule type" value="Genomic_DNA"/>
</dbReference>
<gene>
    <name evidence="1" type="ORF">HQN59_09000</name>
</gene>
<evidence type="ECO:0000313" key="1">
    <source>
        <dbReference type="EMBL" id="NUZ05902.1"/>
    </source>
</evidence>
<sequence>MNGQYTTDGERWQFVGKARAHDDLYDFNKGKDGERPFWQEVATRLGAQFPGKSFKVKITGSVDVGISGDCGLNSAGQALV</sequence>
<name>A0A7Y6NMP8_9BURK</name>
<proteinExistence type="predicted"/>
<dbReference type="AlphaFoldDB" id="A0A7Y6NMP8"/>
<reference evidence="1 2" key="1">
    <citation type="submission" date="2020-06" db="EMBL/GenBank/DDBJ databases">
        <title>Schlegella sp. ID0723 isolated from air conditioner.</title>
        <authorList>
            <person name="Kim D.Y."/>
            <person name="Kim D.-U."/>
        </authorList>
    </citation>
    <scope>NUCLEOTIDE SEQUENCE [LARGE SCALE GENOMIC DNA]</scope>
    <source>
        <strain evidence="1 2">ID0723</strain>
    </source>
</reference>
<comment type="caution">
    <text evidence="1">The sequence shown here is derived from an EMBL/GenBank/DDBJ whole genome shotgun (WGS) entry which is preliminary data.</text>
</comment>